<dbReference type="EC" id="4.2.1.136" evidence="19"/>
<comment type="similarity">
    <text evidence="17">Belongs to the NnrD/CARKD family.</text>
</comment>
<comment type="cofactor">
    <cofactor evidence="17">
        <name>Mg(2+)</name>
        <dbReference type="ChEBI" id="CHEBI:18420"/>
    </cofactor>
</comment>
<feature type="binding site" evidence="17">
    <location>
        <begin position="404"/>
        <end position="408"/>
    </location>
    <ligand>
        <name>AMP</name>
        <dbReference type="ChEBI" id="CHEBI:456215"/>
    </ligand>
</feature>
<dbReference type="AlphaFoldDB" id="I1YIS1"/>
<comment type="function">
    <text evidence="18">Catalyzes the epimerization of the S- and R-forms of NAD(P)HX, a damaged form of NAD(P)H that is a result of enzymatic or heat-dependent hydration. This is a prerequisite for the S-specific NAD(P)H-hydrate dehydratase to allow the repair of both epimers of NAD(P)HX.</text>
</comment>
<dbReference type="HOGENOM" id="CLU_024853_4_3_6"/>
<proteinExistence type="inferred from homology"/>
<dbReference type="OrthoDB" id="9806925at2"/>
<feature type="binding site" evidence="18">
    <location>
        <begin position="129"/>
        <end position="135"/>
    </location>
    <ligand>
        <name>(6S)-NADPHX</name>
        <dbReference type="ChEBI" id="CHEBI:64076"/>
    </ligand>
</feature>
<comment type="function">
    <text evidence="17">Catalyzes the dehydration of the S-form of NAD(P)HX at the expense of ADP, which is converted to AMP. Together with NAD(P)HX epimerase, which catalyzes the epimerization of the S- and R-forms, the enzyme allows the repair of both epimers of NAD(P)HX, a damaged form of NAD(P)H that is a result of enzymatic or heat-dependent hydration.</text>
</comment>
<feature type="binding site" evidence="18">
    <location>
        <position position="63"/>
    </location>
    <ligand>
        <name>K(+)</name>
        <dbReference type="ChEBI" id="CHEBI:29103"/>
    </ligand>
</feature>
<dbReference type="GO" id="GO:0110051">
    <property type="term" value="P:metabolite repair"/>
    <property type="evidence" value="ECO:0007669"/>
    <property type="project" value="TreeGrafter"/>
</dbReference>
<dbReference type="InterPro" id="IPR017953">
    <property type="entry name" value="Carbohydrate_kinase_pred_CS"/>
</dbReference>
<comment type="similarity">
    <text evidence="3 19">In the N-terminal section; belongs to the NnrE/AIBP family.</text>
</comment>
<comment type="function">
    <text evidence="14 19">Bifunctional enzyme that catalyzes the epimerization of the S- and R-forms of NAD(P)HX and the dehydration of the S-form of NAD(P)HX at the expense of ADP, which is converted to AMP. This allows the repair of both epimers of NAD(P)HX, a damaged form of NAD(P)H that is a result of enzymatic or heat-dependent hydration.</text>
</comment>
<dbReference type="EMBL" id="CP003380">
    <property type="protein sequence ID" value="AFJ02814.1"/>
    <property type="molecule type" value="Genomic_DNA"/>
</dbReference>
<dbReference type="InterPro" id="IPR004443">
    <property type="entry name" value="YjeF_N_dom"/>
</dbReference>
<feature type="domain" description="YjeF C-terminal" evidence="20">
    <location>
        <begin position="225"/>
        <end position="493"/>
    </location>
</feature>
<dbReference type="GO" id="GO:0005524">
    <property type="term" value="F:ATP binding"/>
    <property type="evidence" value="ECO:0007669"/>
    <property type="project" value="UniProtKB-UniRule"/>
</dbReference>
<evidence type="ECO:0000256" key="16">
    <source>
        <dbReference type="ARBA" id="ARBA00049209"/>
    </source>
</evidence>
<comment type="catalytic activity">
    <reaction evidence="2 18 19">
        <text>(6R)-NADPHX = (6S)-NADPHX</text>
        <dbReference type="Rhea" id="RHEA:32227"/>
        <dbReference type="ChEBI" id="CHEBI:64076"/>
        <dbReference type="ChEBI" id="CHEBI:64077"/>
        <dbReference type="EC" id="5.1.99.6"/>
    </reaction>
</comment>
<feature type="binding site" evidence="18">
    <location>
        <position position="125"/>
    </location>
    <ligand>
        <name>K(+)</name>
        <dbReference type="ChEBI" id="CHEBI:29103"/>
    </ligand>
</feature>
<dbReference type="InterPro" id="IPR036652">
    <property type="entry name" value="YjeF_N_dom_sf"/>
</dbReference>
<feature type="binding site" evidence="17">
    <location>
        <position position="260"/>
    </location>
    <ligand>
        <name>(6S)-NADPHX</name>
        <dbReference type="ChEBI" id="CHEBI:64076"/>
    </ligand>
</feature>
<evidence type="ECO:0000256" key="8">
    <source>
        <dbReference type="ARBA" id="ARBA00022857"/>
    </source>
</evidence>
<organism evidence="22 23">
    <name type="scientific">Methylophaga frappieri (strain ATCC BAA-2434 / DSM 25690 / JAM7)</name>
    <dbReference type="NCBI Taxonomy" id="754477"/>
    <lineage>
        <taxon>Bacteria</taxon>
        <taxon>Pseudomonadati</taxon>
        <taxon>Pseudomonadota</taxon>
        <taxon>Gammaproteobacteria</taxon>
        <taxon>Thiotrichales</taxon>
        <taxon>Piscirickettsiaceae</taxon>
        <taxon>Methylophaga</taxon>
    </lineage>
</organism>
<keyword evidence="10 17" id="KW-0520">NAD</keyword>
<evidence type="ECO:0000256" key="3">
    <source>
        <dbReference type="ARBA" id="ARBA00006001"/>
    </source>
</evidence>
<dbReference type="GO" id="GO:0046496">
    <property type="term" value="P:nicotinamide nucleotide metabolic process"/>
    <property type="evidence" value="ECO:0007669"/>
    <property type="project" value="UniProtKB-UniRule"/>
</dbReference>
<evidence type="ECO:0000313" key="22">
    <source>
        <dbReference type="EMBL" id="AFJ02814.1"/>
    </source>
</evidence>
<accession>I1YIS1</accession>
<evidence type="ECO:0000256" key="1">
    <source>
        <dbReference type="ARBA" id="ARBA00000013"/>
    </source>
</evidence>
<evidence type="ECO:0000256" key="2">
    <source>
        <dbReference type="ARBA" id="ARBA00000909"/>
    </source>
</evidence>
<evidence type="ECO:0000256" key="7">
    <source>
        <dbReference type="ARBA" id="ARBA00022840"/>
    </source>
</evidence>
<dbReference type="Gene3D" id="3.40.1190.20">
    <property type="match status" value="1"/>
</dbReference>
<reference evidence="22 23" key="1">
    <citation type="journal article" date="2012" name="J. Bacteriol.">
        <title>Complete genome sequences of Methylophaga sp. strain JAM1 and Methylophaga sp. strain JAM7.</title>
        <authorList>
            <person name="Villeneuve C."/>
            <person name="Martineau C."/>
            <person name="Mauffrey F."/>
            <person name="Villemur R."/>
        </authorList>
    </citation>
    <scope>NUCLEOTIDE SEQUENCE [LARGE SCALE GENOMIC DNA]</scope>
    <source>
        <strain evidence="22 23">JAM7</strain>
    </source>
</reference>
<dbReference type="PANTHER" id="PTHR12592:SF0">
    <property type="entry name" value="ATP-DEPENDENT (S)-NAD(P)H-HYDRATE DEHYDRATASE"/>
    <property type="match status" value="1"/>
</dbReference>
<name>I1YIS1_METFJ</name>
<feature type="binding site" evidence="18">
    <location>
        <position position="158"/>
    </location>
    <ligand>
        <name>(6S)-NADPHX</name>
        <dbReference type="ChEBI" id="CHEBI:64076"/>
    </ligand>
</feature>
<dbReference type="RefSeq" id="WP_014704234.1">
    <property type="nucleotide sequence ID" value="NC_017856.1"/>
</dbReference>
<dbReference type="eggNOG" id="COG0063">
    <property type="taxonomic scope" value="Bacteria"/>
</dbReference>
<dbReference type="PROSITE" id="PS51385">
    <property type="entry name" value="YJEF_N"/>
    <property type="match status" value="1"/>
</dbReference>
<comment type="subunit">
    <text evidence="17">Homotetramer.</text>
</comment>
<evidence type="ECO:0000256" key="4">
    <source>
        <dbReference type="ARBA" id="ARBA00009524"/>
    </source>
</evidence>
<dbReference type="HAMAP" id="MF_01966">
    <property type="entry name" value="NADHX_epimerase"/>
    <property type="match status" value="1"/>
</dbReference>
<evidence type="ECO:0000313" key="23">
    <source>
        <dbReference type="Proteomes" id="UP000009145"/>
    </source>
</evidence>
<dbReference type="KEGG" id="mec:Q7C_1666"/>
<evidence type="ECO:0000259" key="20">
    <source>
        <dbReference type="PROSITE" id="PS51383"/>
    </source>
</evidence>
<sequence length="496" mass="52006">MLPLPTALYTAAQTRQIDELALKNAGLDSATLMTRAGAAALTCINRAWPDAKKLLIFCGQGHNGGDGYELASQAAKSGKHVTLLSVGDPRLASAEVKFCYQQALAAGVNQISLSDPLPQVDCIVDALFGTGLNREVSGDYAFAIDSINQSQYDVLSLDIPSGINADTGCIMGKAVRAEITLSLIGLNIGLLTHDGPDYCGNIHFDDLNVSDTIKAQVSALAYHLTTQQLFPILPPRAKNSHKGLFGHVLIIGGNIGMSGAALIAAEAAARSGAGLVTIATHQQHASLINLHRPEIMVSGITHVEQLQTLIARASVIAIGPGLGNDDWAQMLFQTTIFSQKPIVVDADALVLLSQLDLKNDNWVLTPHPGEAGTLLDLPNRAIQEDRVTAVKAIQQRYGGTVVLKGKGTLIANKPPQLSLSSTGNPGMSSGGMGDCLTGIIAGLAAQGLPLRQAAERGVFLHGLANDKAAEVRGERGLLALDCLPFLQQLINLQGSA</sequence>
<evidence type="ECO:0000256" key="6">
    <source>
        <dbReference type="ARBA" id="ARBA00022741"/>
    </source>
</evidence>
<dbReference type="STRING" id="754477.Q7C_1666"/>
<evidence type="ECO:0000256" key="13">
    <source>
        <dbReference type="ARBA" id="ARBA00023268"/>
    </source>
</evidence>
<dbReference type="InterPro" id="IPR000631">
    <property type="entry name" value="CARKD"/>
</dbReference>
<comment type="cofactor">
    <cofactor evidence="18 19">
        <name>K(+)</name>
        <dbReference type="ChEBI" id="CHEBI:29103"/>
    </cofactor>
    <text evidence="18 19">Binds 1 potassium ion per subunit.</text>
</comment>
<evidence type="ECO:0000256" key="11">
    <source>
        <dbReference type="ARBA" id="ARBA00023235"/>
    </source>
</evidence>
<evidence type="ECO:0000256" key="19">
    <source>
        <dbReference type="PIRNR" id="PIRNR017184"/>
    </source>
</evidence>
<feature type="binding site" evidence="18">
    <location>
        <position position="140"/>
    </location>
    <ligand>
        <name>(6S)-NADPHX</name>
        <dbReference type="ChEBI" id="CHEBI:64076"/>
    </ligand>
</feature>
<keyword evidence="9 18" id="KW-0630">Potassium</keyword>
<dbReference type="EC" id="5.1.99.6" evidence="19"/>
<evidence type="ECO:0000256" key="15">
    <source>
        <dbReference type="ARBA" id="ARBA00048238"/>
    </source>
</evidence>
<feature type="binding site" evidence="17">
    <location>
        <position position="434"/>
    </location>
    <ligand>
        <name>(6S)-NADPHX</name>
        <dbReference type="ChEBI" id="CHEBI:64076"/>
    </ligand>
</feature>
<dbReference type="Gene3D" id="3.40.50.10260">
    <property type="entry name" value="YjeF N-terminal domain"/>
    <property type="match status" value="1"/>
</dbReference>
<gene>
    <name evidence="18" type="primary">nnrE</name>
    <name evidence="17" type="synonym">nnrD</name>
    <name evidence="22" type="ordered locus">Q7C_1666</name>
</gene>
<evidence type="ECO:0000256" key="14">
    <source>
        <dbReference type="ARBA" id="ARBA00025153"/>
    </source>
</evidence>
<feature type="binding site" evidence="17">
    <location>
        <position position="321"/>
    </location>
    <ligand>
        <name>(6S)-NADPHX</name>
        <dbReference type="ChEBI" id="CHEBI:64076"/>
    </ligand>
</feature>
<dbReference type="PROSITE" id="PS01049">
    <property type="entry name" value="YJEF_C_1"/>
    <property type="match status" value="1"/>
</dbReference>
<dbReference type="InterPro" id="IPR029056">
    <property type="entry name" value="Ribokinase-like"/>
</dbReference>
<comment type="similarity">
    <text evidence="18">Belongs to the NnrE/AIBP family.</text>
</comment>
<evidence type="ECO:0000256" key="12">
    <source>
        <dbReference type="ARBA" id="ARBA00023239"/>
    </source>
</evidence>
<keyword evidence="8 17" id="KW-0521">NADP</keyword>
<dbReference type="PATRIC" id="fig|754477.3.peg.1643"/>
<evidence type="ECO:0000256" key="9">
    <source>
        <dbReference type="ARBA" id="ARBA00022958"/>
    </source>
</evidence>
<dbReference type="Proteomes" id="UP000009145">
    <property type="component" value="Chromosome"/>
</dbReference>
<dbReference type="NCBIfam" id="TIGR00197">
    <property type="entry name" value="yjeF_nterm"/>
    <property type="match status" value="1"/>
</dbReference>
<comment type="catalytic activity">
    <reaction evidence="1 18 19">
        <text>(6R)-NADHX = (6S)-NADHX</text>
        <dbReference type="Rhea" id="RHEA:32215"/>
        <dbReference type="ChEBI" id="CHEBI:64074"/>
        <dbReference type="ChEBI" id="CHEBI:64075"/>
        <dbReference type="EC" id="5.1.99.6"/>
    </reaction>
</comment>
<keyword evidence="5 18" id="KW-0479">Metal-binding</keyword>
<evidence type="ECO:0000256" key="5">
    <source>
        <dbReference type="ARBA" id="ARBA00022723"/>
    </source>
</evidence>
<keyword evidence="23" id="KW-1185">Reference proteome</keyword>
<protein>
    <recommendedName>
        <fullName evidence="19">Bifunctional NAD(P)H-hydrate repair enzyme</fullName>
    </recommendedName>
    <alternativeName>
        <fullName evidence="19">Nicotinamide nucleotide repair protein</fullName>
    </alternativeName>
    <domain>
        <recommendedName>
            <fullName evidence="19">ADP-dependent (S)-NAD(P)H-hydrate dehydratase</fullName>
            <ecNumber evidence="19">4.2.1.136</ecNumber>
        </recommendedName>
        <alternativeName>
            <fullName evidence="19">ADP-dependent NAD(P)HX dehydratase</fullName>
        </alternativeName>
    </domain>
    <domain>
        <recommendedName>
            <fullName evidence="19">NAD(P)H-hydrate epimerase</fullName>
            <ecNumber evidence="19">5.1.99.6</ecNumber>
        </recommendedName>
    </domain>
</protein>
<keyword evidence="12 17" id="KW-0456">Lyase</keyword>
<dbReference type="InterPro" id="IPR030677">
    <property type="entry name" value="Nnr"/>
</dbReference>
<feature type="binding site" evidence="17">
    <location>
        <position position="433"/>
    </location>
    <ligand>
        <name>AMP</name>
        <dbReference type="ChEBI" id="CHEBI:456215"/>
    </ligand>
</feature>
<comment type="catalytic activity">
    <reaction evidence="16 17 19">
        <text>(6S)-NADPHX + ADP = AMP + phosphate + NADPH + H(+)</text>
        <dbReference type="Rhea" id="RHEA:32235"/>
        <dbReference type="ChEBI" id="CHEBI:15378"/>
        <dbReference type="ChEBI" id="CHEBI:43474"/>
        <dbReference type="ChEBI" id="CHEBI:57783"/>
        <dbReference type="ChEBI" id="CHEBI:64076"/>
        <dbReference type="ChEBI" id="CHEBI:456215"/>
        <dbReference type="ChEBI" id="CHEBI:456216"/>
        <dbReference type="EC" id="4.2.1.136"/>
    </reaction>
</comment>
<dbReference type="SUPFAM" id="SSF64153">
    <property type="entry name" value="YjeF N-terminal domain-like"/>
    <property type="match status" value="1"/>
</dbReference>
<dbReference type="Pfam" id="PF03853">
    <property type="entry name" value="YjeF_N"/>
    <property type="match status" value="1"/>
</dbReference>
<dbReference type="NCBIfam" id="TIGR00196">
    <property type="entry name" value="yjeF_cterm"/>
    <property type="match status" value="1"/>
</dbReference>
<dbReference type="PROSITE" id="PS51383">
    <property type="entry name" value="YJEF_C_3"/>
    <property type="match status" value="1"/>
</dbReference>
<dbReference type="HAMAP" id="MF_01965">
    <property type="entry name" value="NADHX_dehydratase"/>
    <property type="match status" value="1"/>
</dbReference>
<feature type="binding site" evidence="18">
    <location>
        <position position="161"/>
    </location>
    <ligand>
        <name>K(+)</name>
        <dbReference type="ChEBI" id="CHEBI:29103"/>
    </ligand>
</feature>
<dbReference type="GO" id="GO:0046872">
    <property type="term" value="F:metal ion binding"/>
    <property type="evidence" value="ECO:0007669"/>
    <property type="project" value="UniProtKB-UniRule"/>
</dbReference>
<dbReference type="CDD" id="cd01171">
    <property type="entry name" value="YXKO-related"/>
    <property type="match status" value="1"/>
</dbReference>
<dbReference type="PIRSF" id="PIRSF017184">
    <property type="entry name" value="Nnr"/>
    <property type="match status" value="1"/>
</dbReference>
<feature type="domain" description="YjeF N-terminal" evidence="21">
    <location>
        <begin position="14"/>
        <end position="215"/>
    </location>
</feature>
<dbReference type="SUPFAM" id="SSF53613">
    <property type="entry name" value="Ribokinase-like"/>
    <property type="match status" value="1"/>
</dbReference>
<dbReference type="Pfam" id="PF01256">
    <property type="entry name" value="Carb_kinase"/>
    <property type="match status" value="1"/>
</dbReference>
<dbReference type="eggNOG" id="COG0062">
    <property type="taxonomic scope" value="Bacteria"/>
</dbReference>
<feature type="binding site" evidence="18">
    <location>
        <begin position="62"/>
        <end position="66"/>
    </location>
    <ligand>
        <name>(6S)-NADPHX</name>
        <dbReference type="ChEBI" id="CHEBI:64076"/>
    </ligand>
</feature>
<evidence type="ECO:0000256" key="18">
    <source>
        <dbReference type="HAMAP-Rule" id="MF_01966"/>
    </source>
</evidence>
<keyword evidence="7 17" id="KW-0067">ATP-binding</keyword>
<comment type="catalytic activity">
    <reaction evidence="15 17 19">
        <text>(6S)-NADHX + ADP = AMP + phosphate + NADH + H(+)</text>
        <dbReference type="Rhea" id="RHEA:32223"/>
        <dbReference type="ChEBI" id="CHEBI:15378"/>
        <dbReference type="ChEBI" id="CHEBI:43474"/>
        <dbReference type="ChEBI" id="CHEBI:57945"/>
        <dbReference type="ChEBI" id="CHEBI:64074"/>
        <dbReference type="ChEBI" id="CHEBI:456215"/>
        <dbReference type="ChEBI" id="CHEBI:456216"/>
        <dbReference type="EC" id="4.2.1.136"/>
    </reaction>
</comment>
<evidence type="ECO:0000256" key="10">
    <source>
        <dbReference type="ARBA" id="ARBA00023027"/>
    </source>
</evidence>
<comment type="similarity">
    <text evidence="4 19">In the C-terminal section; belongs to the NnrD/CARKD family.</text>
</comment>
<evidence type="ECO:0000256" key="17">
    <source>
        <dbReference type="HAMAP-Rule" id="MF_01965"/>
    </source>
</evidence>
<keyword evidence="13" id="KW-0511">Multifunctional enzyme</keyword>
<feature type="binding site" evidence="17">
    <location>
        <position position="367"/>
    </location>
    <ligand>
        <name>(6S)-NADPHX</name>
        <dbReference type="ChEBI" id="CHEBI:64076"/>
    </ligand>
</feature>
<evidence type="ECO:0000259" key="21">
    <source>
        <dbReference type="PROSITE" id="PS51385"/>
    </source>
</evidence>
<keyword evidence="6 17" id="KW-0547">Nucleotide-binding</keyword>
<dbReference type="GO" id="GO:0052856">
    <property type="term" value="F:NAD(P)HX epimerase activity"/>
    <property type="evidence" value="ECO:0007669"/>
    <property type="project" value="UniProtKB-UniRule"/>
</dbReference>
<dbReference type="PANTHER" id="PTHR12592">
    <property type="entry name" value="ATP-DEPENDENT (S)-NAD(P)H-HYDRATE DEHYDRATASE FAMILY MEMBER"/>
    <property type="match status" value="1"/>
</dbReference>
<dbReference type="GO" id="GO:0052855">
    <property type="term" value="F:ADP-dependent NAD(P)H-hydrate dehydratase activity"/>
    <property type="evidence" value="ECO:0007669"/>
    <property type="project" value="UniProtKB-UniRule"/>
</dbReference>
<keyword evidence="11 18" id="KW-0413">Isomerase</keyword>